<accession>A0A0D2NN69</accession>
<proteinExistence type="predicted"/>
<reference evidence="2" key="1">
    <citation type="submission" date="2014-04" db="EMBL/GenBank/DDBJ databases">
        <title>Evolutionary Origins and Diversification of the Mycorrhizal Mutualists.</title>
        <authorList>
            <consortium name="DOE Joint Genome Institute"/>
            <consortium name="Mycorrhizal Genomics Consortium"/>
            <person name="Kohler A."/>
            <person name="Kuo A."/>
            <person name="Nagy L.G."/>
            <person name="Floudas D."/>
            <person name="Copeland A."/>
            <person name="Barry K.W."/>
            <person name="Cichocki N."/>
            <person name="Veneault-Fourrey C."/>
            <person name="LaButti K."/>
            <person name="Lindquist E.A."/>
            <person name="Lipzen A."/>
            <person name="Lundell T."/>
            <person name="Morin E."/>
            <person name="Murat C."/>
            <person name="Riley R."/>
            <person name="Ohm R."/>
            <person name="Sun H."/>
            <person name="Tunlid A."/>
            <person name="Henrissat B."/>
            <person name="Grigoriev I.V."/>
            <person name="Hibbett D.S."/>
            <person name="Martin F."/>
        </authorList>
    </citation>
    <scope>NUCLEOTIDE SEQUENCE [LARGE SCALE GENOMIC DNA]</scope>
    <source>
        <strain evidence="2">FD-334 SS-4</strain>
    </source>
</reference>
<evidence type="ECO:0000313" key="2">
    <source>
        <dbReference type="Proteomes" id="UP000054270"/>
    </source>
</evidence>
<dbReference type="OMA" id="FQAMQDQ"/>
<organism evidence="1 2">
    <name type="scientific">Hypholoma sublateritium (strain FD-334 SS-4)</name>
    <dbReference type="NCBI Taxonomy" id="945553"/>
    <lineage>
        <taxon>Eukaryota</taxon>
        <taxon>Fungi</taxon>
        <taxon>Dikarya</taxon>
        <taxon>Basidiomycota</taxon>
        <taxon>Agaricomycotina</taxon>
        <taxon>Agaricomycetes</taxon>
        <taxon>Agaricomycetidae</taxon>
        <taxon>Agaricales</taxon>
        <taxon>Agaricineae</taxon>
        <taxon>Strophariaceae</taxon>
        <taxon>Hypholoma</taxon>
    </lineage>
</organism>
<evidence type="ECO:0000313" key="1">
    <source>
        <dbReference type="EMBL" id="KJA20264.1"/>
    </source>
</evidence>
<gene>
    <name evidence="1" type="ORF">HYPSUDRAFT_43408</name>
</gene>
<dbReference type="AlphaFoldDB" id="A0A0D2NN69"/>
<dbReference type="Proteomes" id="UP000054270">
    <property type="component" value="Unassembled WGS sequence"/>
</dbReference>
<dbReference type="EMBL" id="KN817569">
    <property type="protein sequence ID" value="KJA20264.1"/>
    <property type="molecule type" value="Genomic_DNA"/>
</dbReference>
<sequence length="82" mass="9470">MPKSQTDDILKAFIKHQPKQEYTFESDRGSSKSELCRDGGRECIDLQMDAKHLFQAMQDQGFFCALPIEPGRTYMKCRPLPE</sequence>
<protein>
    <submittedName>
        <fullName evidence="1">Uncharacterized protein</fullName>
    </submittedName>
</protein>
<name>A0A0D2NN69_HYPSF</name>
<dbReference type="OrthoDB" id="5277092at2759"/>
<keyword evidence="2" id="KW-1185">Reference proteome</keyword>